<accession>A0A0K9YIH2</accession>
<dbReference type="PANTHER" id="PTHR43592:SF15">
    <property type="entry name" value="CAAX AMINO TERMINAL PROTEASE FAMILY PROTEIN"/>
    <property type="match status" value="1"/>
</dbReference>
<feature type="transmembrane region" description="Helical" evidence="1">
    <location>
        <begin position="304"/>
        <end position="323"/>
    </location>
</feature>
<evidence type="ECO:0000313" key="6">
    <source>
        <dbReference type="Proteomes" id="UP000319578"/>
    </source>
</evidence>
<keyword evidence="6" id="KW-1185">Reference proteome</keyword>
<gene>
    <name evidence="4" type="ORF">ADS79_33905</name>
    <name evidence="3" type="ORF">BRE01_57820</name>
</gene>
<keyword evidence="1" id="KW-0472">Membrane</keyword>
<dbReference type="GO" id="GO:0004175">
    <property type="term" value="F:endopeptidase activity"/>
    <property type="evidence" value="ECO:0007669"/>
    <property type="project" value="UniProtKB-ARBA"/>
</dbReference>
<reference evidence="3 6" key="3">
    <citation type="submission" date="2019-06" db="EMBL/GenBank/DDBJ databases">
        <title>Whole genome shotgun sequence of Brevibacillus reuszeri NBRC 15719.</title>
        <authorList>
            <person name="Hosoyama A."/>
            <person name="Uohara A."/>
            <person name="Ohji S."/>
            <person name="Ichikawa N."/>
        </authorList>
    </citation>
    <scope>NUCLEOTIDE SEQUENCE [LARGE SCALE GENOMIC DNA]</scope>
    <source>
        <strain evidence="3 6">NBRC 15719</strain>
    </source>
</reference>
<evidence type="ECO:0000313" key="4">
    <source>
        <dbReference type="EMBL" id="KNB68471.1"/>
    </source>
</evidence>
<keyword evidence="4" id="KW-0645">Protease</keyword>
<dbReference type="Proteomes" id="UP000319578">
    <property type="component" value="Unassembled WGS sequence"/>
</dbReference>
<dbReference type="PATRIC" id="fig|54915.3.peg.357"/>
<dbReference type="STRING" id="54915.ADS79_33905"/>
<proteinExistence type="predicted"/>
<dbReference type="GO" id="GO:0080120">
    <property type="term" value="P:CAAX-box protein maturation"/>
    <property type="evidence" value="ECO:0007669"/>
    <property type="project" value="UniProtKB-ARBA"/>
</dbReference>
<keyword evidence="1" id="KW-1133">Transmembrane helix</keyword>
<reference evidence="5" key="1">
    <citation type="submission" date="2015-07" db="EMBL/GenBank/DDBJ databases">
        <title>Genome sequencing project for genomic taxonomy and phylogenomics of Bacillus-like bacteria.</title>
        <authorList>
            <person name="Liu B."/>
            <person name="Wang J."/>
            <person name="Zhu Y."/>
            <person name="Liu G."/>
            <person name="Chen Q."/>
            <person name="Chen Z."/>
            <person name="Lan J."/>
            <person name="Che J."/>
            <person name="Ge C."/>
            <person name="Shi H."/>
            <person name="Pan Z."/>
            <person name="Liu X."/>
        </authorList>
    </citation>
    <scope>NUCLEOTIDE SEQUENCE [LARGE SCALE GENOMIC DNA]</scope>
    <source>
        <strain evidence="5">DSM 9887</strain>
    </source>
</reference>
<dbReference type="PANTHER" id="PTHR43592">
    <property type="entry name" value="CAAX AMINO TERMINAL PROTEASE"/>
    <property type="match status" value="1"/>
</dbReference>
<evidence type="ECO:0000259" key="2">
    <source>
        <dbReference type="Pfam" id="PF02517"/>
    </source>
</evidence>
<feature type="transmembrane region" description="Helical" evidence="1">
    <location>
        <begin position="105"/>
        <end position="125"/>
    </location>
</feature>
<feature type="transmembrane region" description="Helical" evidence="1">
    <location>
        <begin position="178"/>
        <end position="200"/>
    </location>
</feature>
<feature type="transmembrane region" description="Helical" evidence="1">
    <location>
        <begin position="256"/>
        <end position="275"/>
    </location>
</feature>
<dbReference type="EMBL" id="LGIQ01000020">
    <property type="protein sequence ID" value="KNB68471.1"/>
    <property type="molecule type" value="Genomic_DNA"/>
</dbReference>
<keyword evidence="1" id="KW-0812">Transmembrane</keyword>
<evidence type="ECO:0000313" key="5">
    <source>
        <dbReference type="Proteomes" id="UP000036834"/>
    </source>
</evidence>
<organism evidence="4 5">
    <name type="scientific">Brevibacillus reuszeri</name>
    <dbReference type="NCBI Taxonomy" id="54915"/>
    <lineage>
        <taxon>Bacteria</taxon>
        <taxon>Bacillati</taxon>
        <taxon>Bacillota</taxon>
        <taxon>Bacilli</taxon>
        <taxon>Bacillales</taxon>
        <taxon>Paenibacillaceae</taxon>
        <taxon>Brevibacillus</taxon>
    </lineage>
</organism>
<dbReference type="EMBL" id="BJON01000025">
    <property type="protein sequence ID" value="GED72080.1"/>
    <property type="molecule type" value="Genomic_DNA"/>
</dbReference>
<sequence length="324" mass="36329">MLTGPGLSLHGGVQRQKSTPWAIMLFIGYWLMFAAEFSMIRFSQGDDGRWIVSTTDQPPVWISLLLLAVVICSFVVAIGFIFALWRERNQSSWFWGAQDFTGNDVLHIVAWMHVFQTGVLLLYGFFLEGTLFSEGTIGGTLESASFQLFLLLLIPIWFRGRWGEIGLTRPVRLGQMILVLLVLFLFIAKVLDVAITSPLADWLGLSLSSEREQQIEKEILQAKDTDLLASIASFVVIGVLVPIAEEVLFRGVLQTYLVRRLGAILGILLSSLWFALLHIDIALFVPLFVIGLGLGFVRHRYQSIWGAVLLHAVNNLSGVLYYFH</sequence>
<keyword evidence="4" id="KW-0378">Hydrolase</keyword>
<dbReference type="AlphaFoldDB" id="A0A0K9YIH2"/>
<dbReference type="OrthoDB" id="9782250at2"/>
<name>A0A0K9YIH2_9BACL</name>
<feature type="transmembrane region" description="Helical" evidence="1">
    <location>
        <begin position="21"/>
        <end position="40"/>
    </location>
</feature>
<feature type="transmembrane region" description="Helical" evidence="1">
    <location>
        <begin position="281"/>
        <end position="297"/>
    </location>
</feature>
<dbReference type="Proteomes" id="UP000036834">
    <property type="component" value="Unassembled WGS sequence"/>
</dbReference>
<evidence type="ECO:0000256" key="1">
    <source>
        <dbReference type="SAM" id="Phobius"/>
    </source>
</evidence>
<dbReference type="Pfam" id="PF02517">
    <property type="entry name" value="Rce1-like"/>
    <property type="match status" value="1"/>
</dbReference>
<dbReference type="RefSeq" id="WP_049742882.1">
    <property type="nucleotide sequence ID" value="NZ_BJON01000025.1"/>
</dbReference>
<evidence type="ECO:0000313" key="3">
    <source>
        <dbReference type="EMBL" id="GED72080.1"/>
    </source>
</evidence>
<feature type="transmembrane region" description="Helical" evidence="1">
    <location>
        <begin position="137"/>
        <end position="158"/>
    </location>
</feature>
<feature type="transmembrane region" description="Helical" evidence="1">
    <location>
        <begin position="60"/>
        <end position="85"/>
    </location>
</feature>
<protein>
    <submittedName>
        <fullName evidence="4">Metal-dependent membrane protease</fullName>
    </submittedName>
</protein>
<feature type="domain" description="CAAX prenyl protease 2/Lysostaphin resistance protein A-like" evidence="2">
    <location>
        <begin position="230"/>
        <end position="316"/>
    </location>
</feature>
<reference evidence="4" key="2">
    <citation type="submission" date="2015-07" db="EMBL/GenBank/DDBJ databases">
        <title>MeaNS - Measles Nucleotide Surveillance Program.</title>
        <authorList>
            <person name="Tran T."/>
            <person name="Druce J."/>
        </authorList>
    </citation>
    <scope>NUCLEOTIDE SEQUENCE</scope>
    <source>
        <strain evidence="4">DSM 9887</strain>
    </source>
</reference>
<dbReference type="GO" id="GO:0006508">
    <property type="term" value="P:proteolysis"/>
    <property type="evidence" value="ECO:0007669"/>
    <property type="project" value="UniProtKB-KW"/>
</dbReference>
<comment type="caution">
    <text evidence="4">The sequence shown here is derived from an EMBL/GenBank/DDBJ whole genome shotgun (WGS) entry which is preliminary data.</text>
</comment>
<feature type="transmembrane region" description="Helical" evidence="1">
    <location>
        <begin position="227"/>
        <end position="244"/>
    </location>
</feature>
<dbReference type="InterPro" id="IPR003675">
    <property type="entry name" value="Rce1/LyrA-like_dom"/>
</dbReference>